<evidence type="ECO:0000313" key="3">
    <source>
        <dbReference type="Proteomes" id="UP001500238"/>
    </source>
</evidence>
<accession>A0ABP3T9K9</accession>
<protein>
    <submittedName>
        <fullName evidence="2">Uncharacterized protein</fullName>
    </submittedName>
</protein>
<dbReference type="EMBL" id="BAAAES010000024">
    <property type="protein sequence ID" value="GAA0678343.1"/>
    <property type="molecule type" value="Genomic_DNA"/>
</dbReference>
<evidence type="ECO:0000313" key="2">
    <source>
        <dbReference type="EMBL" id="GAA0678343.1"/>
    </source>
</evidence>
<dbReference type="Proteomes" id="UP001500238">
    <property type="component" value="Unassembled WGS sequence"/>
</dbReference>
<name>A0ABP3T9K9_9SPHN</name>
<reference evidence="3" key="1">
    <citation type="journal article" date="2019" name="Int. J. Syst. Evol. Microbiol.">
        <title>The Global Catalogue of Microorganisms (GCM) 10K type strain sequencing project: providing services to taxonomists for standard genome sequencing and annotation.</title>
        <authorList>
            <consortium name="The Broad Institute Genomics Platform"/>
            <consortium name="The Broad Institute Genome Sequencing Center for Infectious Disease"/>
            <person name="Wu L."/>
            <person name="Ma J."/>
        </authorList>
    </citation>
    <scope>NUCLEOTIDE SEQUENCE [LARGE SCALE GENOMIC DNA]</scope>
    <source>
        <strain evidence="3">JCM 14603</strain>
    </source>
</reference>
<evidence type="ECO:0000256" key="1">
    <source>
        <dbReference type="SAM" id="MobiDB-lite"/>
    </source>
</evidence>
<proteinExistence type="predicted"/>
<gene>
    <name evidence="2" type="ORF">GCM10009102_33550</name>
</gene>
<keyword evidence="3" id="KW-1185">Reference proteome</keyword>
<sequence length="78" mass="8428">MLQPVAVGMDDAPAGRAEPGVEAEDDHGVTRRRAKEMAAAATLVTEAEYARRESDILRALDASARQISSFASRLRVFV</sequence>
<feature type="region of interest" description="Disordered" evidence="1">
    <location>
        <begin position="1"/>
        <end position="30"/>
    </location>
</feature>
<comment type="caution">
    <text evidence="2">The sequence shown here is derived from an EMBL/GenBank/DDBJ whole genome shotgun (WGS) entry which is preliminary data.</text>
</comment>
<organism evidence="2 3">
    <name type="scientific">Sphingomonas insulae</name>
    <dbReference type="NCBI Taxonomy" id="424800"/>
    <lineage>
        <taxon>Bacteria</taxon>
        <taxon>Pseudomonadati</taxon>
        <taxon>Pseudomonadota</taxon>
        <taxon>Alphaproteobacteria</taxon>
        <taxon>Sphingomonadales</taxon>
        <taxon>Sphingomonadaceae</taxon>
        <taxon>Sphingomonas</taxon>
    </lineage>
</organism>